<dbReference type="OrthoDB" id="107082at2157"/>
<proteinExistence type="predicted"/>
<gene>
    <name evidence="2" type="ordered locus">Metfor_2882</name>
</gene>
<sequence precursor="true">MMQDPRDTEKAVTGLELIILVSVLVAGAAFLLVFLSGCAPDPLRTFPGGLVAESAYISGDNVQTVGNVYGFPMTSRTKGLLRVITVKEDPMQLGVVRFTVSLFIGDTGAIDMDKVRVLWSRNNEFEIIRKTPPTVLICPNWTISNKYNMLPGRIADADEWLEPGEQFEITLCPTTGTPSYGQFTITLWPEGVAAPLTIPRMTPARIQPVMNLG</sequence>
<organism evidence="2 3">
    <name type="scientific">Methanoregula formicica (strain DSM 22288 / NBRC 105244 / SMSP)</name>
    <dbReference type="NCBI Taxonomy" id="593750"/>
    <lineage>
        <taxon>Archaea</taxon>
        <taxon>Methanobacteriati</taxon>
        <taxon>Methanobacteriota</taxon>
        <taxon>Stenosarchaea group</taxon>
        <taxon>Methanomicrobia</taxon>
        <taxon>Methanomicrobiales</taxon>
        <taxon>Methanoregulaceae</taxon>
        <taxon>Methanoregula</taxon>
    </lineage>
</organism>
<keyword evidence="1" id="KW-1133">Transmembrane helix</keyword>
<dbReference type="eggNOG" id="arCOG01829">
    <property type="taxonomic scope" value="Archaea"/>
</dbReference>
<evidence type="ECO:0000256" key="1">
    <source>
        <dbReference type="SAM" id="Phobius"/>
    </source>
</evidence>
<dbReference type="Proteomes" id="UP000010824">
    <property type="component" value="Chromosome"/>
</dbReference>
<reference evidence="2 3" key="2">
    <citation type="journal article" date="2014" name="Genome Announc.">
        <title>Complete Genome Sequence of Methanoregula formicica SMSPT, a Mesophilic Hydrogenotrophic Methanogen Isolated from a Methanogenic Upflow Anaerobic Sludge Blanket Reactor.</title>
        <authorList>
            <person name="Yamamoto K."/>
            <person name="Tamaki H."/>
            <person name="Cadillo-Quiroz H."/>
            <person name="Imachi H."/>
            <person name="Kyrpides N."/>
            <person name="Woyke T."/>
            <person name="Goodwin L."/>
            <person name="Zinder S.H."/>
            <person name="Kamagata Y."/>
            <person name="Liu W.T."/>
        </authorList>
    </citation>
    <scope>NUCLEOTIDE SEQUENCE [LARGE SCALE GENOMIC DNA]</scope>
    <source>
        <strain evidence="3">DSM 22288 / NBRC 105244 / SMSP</strain>
    </source>
</reference>
<evidence type="ECO:0000313" key="3">
    <source>
        <dbReference type="Proteomes" id="UP000010824"/>
    </source>
</evidence>
<dbReference type="AlphaFoldDB" id="L0HGJ1"/>
<dbReference type="STRING" id="593750.Metfor_2882"/>
<feature type="transmembrane region" description="Helical" evidence="1">
    <location>
        <begin position="12"/>
        <end position="35"/>
    </location>
</feature>
<dbReference type="EMBL" id="CP003167">
    <property type="protein sequence ID" value="AGB03862.1"/>
    <property type="molecule type" value="Genomic_DNA"/>
</dbReference>
<dbReference type="InParanoid" id="L0HGJ1"/>
<reference evidence="3" key="1">
    <citation type="submission" date="2011-12" db="EMBL/GenBank/DDBJ databases">
        <title>Complete sequence of Methanoregula formicicum SMSP.</title>
        <authorList>
            <person name="Lucas S."/>
            <person name="Han J."/>
            <person name="Lapidus A."/>
            <person name="Cheng J.-F."/>
            <person name="Goodwin L."/>
            <person name="Pitluck S."/>
            <person name="Peters L."/>
            <person name="Ovchinnikova G."/>
            <person name="Teshima H."/>
            <person name="Detter J.C."/>
            <person name="Han C."/>
            <person name="Tapia R."/>
            <person name="Land M."/>
            <person name="Hauser L."/>
            <person name="Kyrpides N."/>
            <person name="Ivanova N."/>
            <person name="Pagani I."/>
            <person name="Imachi H."/>
            <person name="Tamaki H."/>
            <person name="Sekiguchi Y."/>
            <person name="Kamagata Y."/>
            <person name="Cadillo-Quiroz H."/>
            <person name="Zinder S."/>
            <person name="Liu W.-T."/>
            <person name="Woyke T."/>
        </authorList>
    </citation>
    <scope>NUCLEOTIDE SEQUENCE [LARGE SCALE GENOMIC DNA]</scope>
    <source>
        <strain evidence="3">DSM 22288 / NBRC 105244 / SMSP</strain>
    </source>
</reference>
<keyword evidence="1" id="KW-0812">Transmembrane</keyword>
<protein>
    <recommendedName>
        <fullName evidence="4">Archaeal flagellin-like protein</fullName>
    </recommendedName>
</protein>
<dbReference type="KEGG" id="mfo:Metfor_2882"/>
<dbReference type="HOGENOM" id="CLU_112306_0_0_2"/>
<dbReference type="GeneID" id="14308666"/>
<accession>L0HGJ1</accession>
<keyword evidence="1" id="KW-0472">Membrane</keyword>
<dbReference type="RefSeq" id="WP_015286824.1">
    <property type="nucleotide sequence ID" value="NC_019943.1"/>
</dbReference>
<evidence type="ECO:0000313" key="2">
    <source>
        <dbReference type="EMBL" id="AGB03862.1"/>
    </source>
</evidence>
<keyword evidence="3" id="KW-1185">Reference proteome</keyword>
<name>L0HGJ1_METFS</name>
<evidence type="ECO:0008006" key="4">
    <source>
        <dbReference type="Google" id="ProtNLM"/>
    </source>
</evidence>